<dbReference type="AlphaFoldDB" id="A0A6V8MH67"/>
<dbReference type="Proteomes" id="UP000556026">
    <property type="component" value="Unassembled WGS sequence"/>
</dbReference>
<sequence>MQIVISIDDTDNLESRGTGEIASLIAEGLTANGWGSASLVTRHQLLVHPDIPYTSHNSAMCFLAEINEGCLEQVISFAGDFLGRESAEGSDPGLCVVSLPDLKHAPELIAFGRRAKLEVITMPEAYQLADRIGAHLSEHGGTGQGIIGALAGAGLRLWGNDGRMKGSLKFSRETVPAAELLAHPNVDEVRSITGESVDALDLVRLGEKPKTVLIDGASVLLVSAAEAGEGEPLWQTLHRKELKDY</sequence>
<evidence type="ECO:0000313" key="2">
    <source>
        <dbReference type="Proteomes" id="UP000556026"/>
    </source>
</evidence>
<accession>A0A6V8MH67</accession>
<organism evidence="1 2">
    <name type="scientific">Geomonas silvestris</name>
    <dbReference type="NCBI Taxonomy" id="2740184"/>
    <lineage>
        <taxon>Bacteria</taxon>
        <taxon>Pseudomonadati</taxon>
        <taxon>Thermodesulfobacteriota</taxon>
        <taxon>Desulfuromonadia</taxon>
        <taxon>Geobacterales</taxon>
        <taxon>Geobacteraceae</taxon>
        <taxon>Geomonas</taxon>
    </lineage>
</organism>
<protein>
    <recommendedName>
        <fullName evidence="3">tRNA(Ile2) 2-agmatinylcytidine synthetase</fullName>
    </recommendedName>
</protein>
<keyword evidence="2" id="KW-1185">Reference proteome</keyword>
<dbReference type="PANTHER" id="PTHR40705:SF2">
    <property type="entry name" value="DUF1743 DOMAIN-CONTAINING PROTEIN"/>
    <property type="match status" value="1"/>
</dbReference>
<reference evidence="2" key="1">
    <citation type="submission" date="2020-06" db="EMBL/GenBank/DDBJ databases">
        <title>Draft genomic sequence of Geomonas sp. Red330.</title>
        <authorList>
            <person name="Itoh H."/>
            <person name="Zhenxing X."/>
            <person name="Ushijima N."/>
            <person name="Masuda Y."/>
            <person name="Shiratori Y."/>
            <person name="Senoo K."/>
        </authorList>
    </citation>
    <scope>NUCLEOTIDE SEQUENCE [LARGE SCALE GENOMIC DNA]</scope>
    <source>
        <strain evidence="2">Red330</strain>
    </source>
</reference>
<dbReference type="EMBL" id="BLXX01000004">
    <property type="protein sequence ID" value="GFO59307.1"/>
    <property type="molecule type" value="Genomic_DNA"/>
</dbReference>
<dbReference type="PANTHER" id="PTHR40705">
    <property type="entry name" value="TRNA(ILE2) 2-AGMATINYLCYTIDINE SYNTHETASE TIAS"/>
    <property type="match status" value="1"/>
</dbReference>
<dbReference type="RefSeq" id="WP_183354151.1">
    <property type="nucleotide sequence ID" value="NZ_BLXX01000004.1"/>
</dbReference>
<evidence type="ECO:0000313" key="1">
    <source>
        <dbReference type="EMBL" id="GFO59307.1"/>
    </source>
</evidence>
<dbReference type="Gene3D" id="3.30.70.2200">
    <property type="match status" value="1"/>
</dbReference>
<name>A0A6V8MH67_9BACT</name>
<gene>
    <name evidence="1" type="ORF">GMST_16320</name>
</gene>
<comment type="caution">
    <text evidence="1">The sequence shown here is derived from an EMBL/GenBank/DDBJ whole genome shotgun (WGS) entry which is preliminary data.</text>
</comment>
<proteinExistence type="predicted"/>
<evidence type="ECO:0008006" key="3">
    <source>
        <dbReference type="Google" id="ProtNLM"/>
    </source>
</evidence>